<dbReference type="AlphaFoldDB" id="A0A1Y5TUM1"/>
<dbReference type="SUPFAM" id="SSF54909">
    <property type="entry name" value="Dimeric alpha+beta barrel"/>
    <property type="match status" value="1"/>
</dbReference>
<dbReference type="Pfam" id="PF01037">
    <property type="entry name" value="AsnC_trans_reg"/>
    <property type="match status" value="1"/>
</dbReference>
<dbReference type="OrthoDB" id="9799041at2"/>
<evidence type="ECO:0000313" key="2">
    <source>
        <dbReference type="EMBL" id="SLN68636.1"/>
    </source>
</evidence>
<dbReference type="RefSeq" id="WP_085894030.1">
    <property type="nucleotide sequence ID" value="NZ_FWFL01000016.1"/>
</dbReference>
<protein>
    <submittedName>
        <fullName evidence="2">AsnC family protein</fullName>
    </submittedName>
</protein>
<dbReference type="EMBL" id="FWFL01000016">
    <property type="protein sequence ID" value="SLN68636.1"/>
    <property type="molecule type" value="Genomic_DNA"/>
</dbReference>
<name>A0A1Y5TUM1_9RHOB</name>
<dbReference type="Gene3D" id="3.30.70.920">
    <property type="match status" value="1"/>
</dbReference>
<gene>
    <name evidence="2" type="ORF">PEL8287_03822</name>
</gene>
<keyword evidence="3" id="KW-1185">Reference proteome</keyword>
<accession>A0A1Y5TUM1</accession>
<dbReference type="Proteomes" id="UP000193827">
    <property type="component" value="Unassembled WGS sequence"/>
</dbReference>
<feature type="domain" description="Transcription regulator AsnC/Lrp ligand binding" evidence="1">
    <location>
        <begin position="6"/>
        <end position="76"/>
    </location>
</feature>
<proteinExistence type="predicted"/>
<dbReference type="InterPro" id="IPR019887">
    <property type="entry name" value="Tscrpt_reg_AsnC/Lrp_C"/>
</dbReference>
<sequence length="78" mass="9000">MRCVFVNIRCKPGTSYRVAEEIALREIHSELYSTSGPFDLLLKLYIPTDEDVGKFINERLLDIDGIERTETTLTFKAF</sequence>
<reference evidence="2 3" key="1">
    <citation type="submission" date="2017-03" db="EMBL/GenBank/DDBJ databases">
        <authorList>
            <person name="Afonso C.L."/>
            <person name="Miller P.J."/>
            <person name="Scott M.A."/>
            <person name="Spackman E."/>
            <person name="Goraichik I."/>
            <person name="Dimitrov K.M."/>
            <person name="Suarez D.L."/>
            <person name="Swayne D.E."/>
        </authorList>
    </citation>
    <scope>NUCLEOTIDE SEQUENCE [LARGE SCALE GENOMIC DNA]</scope>
    <source>
        <strain evidence="2 3">CECT 8287</strain>
    </source>
</reference>
<dbReference type="InterPro" id="IPR011008">
    <property type="entry name" value="Dimeric_a/b-barrel"/>
</dbReference>
<organism evidence="2 3">
    <name type="scientific">Roseovarius litorisediminis</name>
    <dbReference type="NCBI Taxonomy" id="1312363"/>
    <lineage>
        <taxon>Bacteria</taxon>
        <taxon>Pseudomonadati</taxon>
        <taxon>Pseudomonadota</taxon>
        <taxon>Alphaproteobacteria</taxon>
        <taxon>Rhodobacterales</taxon>
        <taxon>Roseobacteraceae</taxon>
        <taxon>Roseovarius</taxon>
    </lineage>
</organism>
<evidence type="ECO:0000313" key="3">
    <source>
        <dbReference type="Proteomes" id="UP000193827"/>
    </source>
</evidence>
<evidence type="ECO:0000259" key="1">
    <source>
        <dbReference type="Pfam" id="PF01037"/>
    </source>
</evidence>